<dbReference type="Gramene" id="OGLUM07G17040.1">
    <property type="protein sequence ID" value="OGLUM07G17040.1"/>
    <property type="gene ID" value="OGLUM07G17040"/>
</dbReference>
<dbReference type="AlphaFoldDB" id="A0A0E0AKY1"/>
<evidence type="ECO:0000313" key="2">
    <source>
        <dbReference type="EnsemblPlants" id="OGLUM07G17040.1"/>
    </source>
</evidence>
<feature type="compositionally biased region" description="Pro residues" evidence="1">
    <location>
        <begin position="76"/>
        <end position="90"/>
    </location>
</feature>
<keyword evidence="3" id="KW-1185">Reference proteome</keyword>
<evidence type="ECO:0000313" key="3">
    <source>
        <dbReference type="Proteomes" id="UP000026961"/>
    </source>
</evidence>
<dbReference type="Proteomes" id="UP000026961">
    <property type="component" value="Chromosome 7"/>
</dbReference>
<reference evidence="2" key="2">
    <citation type="submission" date="2018-05" db="EMBL/GenBank/DDBJ databases">
        <title>OgluRS3 (Oryza glumaepatula Reference Sequence Version 3).</title>
        <authorList>
            <person name="Zhang J."/>
            <person name="Kudrna D."/>
            <person name="Lee S."/>
            <person name="Talag J."/>
            <person name="Welchert J."/>
            <person name="Wing R.A."/>
        </authorList>
    </citation>
    <scope>NUCLEOTIDE SEQUENCE [LARGE SCALE GENOMIC DNA]</scope>
</reference>
<evidence type="ECO:0000256" key="1">
    <source>
        <dbReference type="SAM" id="MobiDB-lite"/>
    </source>
</evidence>
<dbReference type="EnsemblPlants" id="OGLUM07G17040.1">
    <property type="protein sequence ID" value="OGLUM07G17040.1"/>
    <property type="gene ID" value="OGLUM07G17040"/>
</dbReference>
<feature type="compositionally biased region" description="Low complexity" evidence="1">
    <location>
        <begin position="60"/>
        <end position="69"/>
    </location>
</feature>
<protein>
    <submittedName>
        <fullName evidence="2">Uncharacterized protein</fullName>
    </submittedName>
</protein>
<sequence length="147" mass="15225">MEKARGSLLASVRGIGDLEKSLFCVRVANPAGAGRRRPSLPSTRAHRPLPSAKPLPLPAAPEHASAATSNRHRFLSPPPHLSLPPLPAAPKPNAAPGCVAAAHRRIRAGEGRRLQIRAGEAALLAALCPSPSQAPEPPLPVGDLSNT</sequence>
<name>A0A0E0AKY1_9ORYZ</name>
<accession>A0A0E0AKY1</accession>
<dbReference type="HOGENOM" id="CLU_1770963_0_0_1"/>
<organism evidence="2">
    <name type="scientific">Oryza glumipatula</name>
    <dbReference type="NCBI Taxonomy" id="40148"/>
    <lineage>
        <taxon>Eukaryota</taxon>
        <taxon>Viridiplantae</taxon>
        <taxon>Streptophyta</taxon>
        <taxon>Embryophyta</taxon>
        <taxon>Tracheophyta</taxon>
        <taxon>Spermatophyta</taxon>
        <taxon>Magnoliopsida</taxon>
        <taxon>Liliopsida</taxon>
        <taxon>Poales</taxon>
        <taxon>Poaceae</taxon>
        <taxon>BOP clade</taxon>
        <taxon>Oryzoideae</taxon>
        <taxon>Oryzeae</taxon>
        <taxon>Oryzinae</taxon>
        <taxon>Oryza</taxon>
    </lineage>
</organism>
<feature type="region of interest" description="Disordered" evidence="1">
    <location>
        <begin position="32"/>
        <end position="96"/>
    </location>
</feature>
<feature type="region of interest" description="Disordered" evidence="1">
    <location>
        <begin position="128"/>
        <end position="147"/>
    </location>
</feature>
<proteinExistence type="predicted"/>
<reference evidence="2" key="1">
    <citation type="submission" date="2015-04" db="UniProtKB">
        <authorList>
            <consortium name="EnsemblPlants"/>
        </authorList>
    </citation>
    <scope>IDENTIFICATION</scope>
</reference>